<feature type="non-terminal residue" evidence="2">
    <location>
        <position position="300"/>
    </location>
</feature>
<organism evidence="2 3">
    <name type="scientific">Capsella rubella</name>
    <dbReference type="NCBI Taxonomy" id="81985"/>
    <lineage>
        <taxon>Eukaryota</taxon>
        <taxon>Viridiplantae</taxon>
        <taxon>Streptophyta</taxon>
        <taxon>Embryophyta</taxon>
        <taxon>Tracheophyta</taxon>
        <taxon>Spermatophyta</taxon>
        <taxon>Magnoliopsida</taxon>
        <taxon>eudicotyledons</taxon>
        <taxon>Gunneridae</taxon>
        <taxon>Pentapetalae</taxon>
        <taxon>rosids</taxon>
        <taxon>malvids</taxon>
        <taxon>Brassicales</taxon>
        <taxon>Brassicaceae</taxon>
        <taxon>Camelineae</taxon>
        <taxon>Capsella</taxon>
    </lineage>
</organism>
<reference evidence="3" key="1">
    <citation type="journal article" date="2013" name="Nat. Genet.">
        <title>The Capsella rubella genome and the genomic consequences of rapid mating system evolution.</title>
        <authorList>
            <person name="Slotte T."/>
            <person name="Hazzouri K.M."/>
            <person name="Agren J.A."/>
            <person name="Koenig D."/>
            <person name="Maumus F."/>
            <person name="Guo Y.L."/>
            <person name="Steige K."/>
            <person name="Platts A.E."/>
            <person name="Escobar J.S."/>
            <person name="Newman L.K."/>
            <person name="Wang W."/>
            <person name="Mandakova T."/>
            <person name="Vello E."/>
            <person name="Smith L.M."/>
            <person name="Henz S.R."/>
            <person name="Steffen J."/>
            <person name="Takuno S."/>
            <person name="Brandvain Y."/>
            <person name="Coop G."/>
            <person name="Andolfatto P."/>
            <person name="Hu T.T."/>
            <person name="Blanchette M."/>
            <person name="Clark R.M."/>
            <person name="Quesneville H."/>
            <person name="Nordborg M."/>
            <person name="Gaut B.S."/>
            <person name="Lysak M.A."/>
            <person name="Jenkins J."/>
            <person name="Grimwood J."/>
            <person name="Chapman J."/>
            <person name="Prochnik S."/>
            <person name="Shu S."/>
            <person name="Rokhsar D."/>
            <person name="Schmutz J."/>
            <person name="Weigel D."/>
            <person name="Wright S.I."/>
        </authorList>
    </citation>
    <scope>NUCLEOTIDE SEQUENCE [LARGE SCALE GENOMIC DNA]</scope>
    <source>
        <strain evidence="3">cv. Monte Gargano</strain>
    </source>
</reference>
<dbReference type="eggNOG" id="KOG1072">
    <property type="taxonomic scope" value="Eukaryota"/>
</dbReference>
<sequence>MSSLFSLPDDVVLNCLVRVPERCYGNISCVSKRLRSLVLSPELHRLRSLLYKDSIYLYCFNKERVSFQWFTLCRSEETTTDQYQLVPLALPSCKMISSSSTVVVGSKIYFIGGYFTPLSVIRILDTRSGKLTRGPSMNVACTHETAAVGVVDRNIYVIRRCFGEDENQVVEVFDPDHSQTWEFASEEIVQSLEKKVHAMDFGVDRIGGFYKLREGRLRKTMERKGDRPICVCVVESVLFAYFRTGGLMWFDTKLNAWTRLVTSDEVLTLEGEFCNVVMSKYDGKLAVFWPGYEIIGYMKE</sequence>
<dbReference type="AlphaFoldDB" id="R0HSV1"/>
<evidence type="ECO:0000259" key="1">
    <source>
        <dbReference type="SMART" id="SM00256"/>
    </source>
</evidence>
<dbReference type="InterPro" id="IPR057499">
    <property type="entry name" value="Kelch_FKB95"/>
</dbReference>
<dbReference type="Pfam" id="PF25210">
    <property type="entry name" value="Kelch_FKB95"/>
    <property type="match status" value="1"/>
</dbReference>
<keyword evidence="3" id="KW-1185">Reference proteome</keyword>
<dbReference type="SMART" id="SM00256">
    <property type="entry name" value="FBOX"/>
    <property type="match status" value="1"/>
</dbReference>
<dbReference type="KEGG" id="crb:17890154"/>
<evidence type="ECO:0000313" key="3">
    <source>
        <dbReference type="Proteomes" id="UP000029121"/>
    </source>
</evidence>
<dbReference type="PANTHER" id="PTHR24414:SF143">
    <property type="entry name" value="F-BOX DOMAIN-CONTAINING PROTEIN"/>
    <property type="match status" value="1"/>
</dbReference>
<accession>R0HSV1</accession>
<feature type="domain" description="F-box" evidence="1">
    <location>
        <begin position="7"/>
        <end position="47"/>
    </location>
</feature>
<protein>
    <recommendedName>
        <fullName evidence="1">F-box domain-containing protein</fullName>
    </recommendedName>
</protein>
<dbReference type="OrthoDB" id="45365at2759"/>
<proteinExistence type="predicted"/>
<dbReference type="EMBL" id="KB870808">
    <property type="protein sequence ID" value="EOA28445.1"/>
    <property type="molecule type" value="Genomic_DNA"/>
</dbReference>
<gene>
    <name evidence="2" type="ORF">CARUB_v10024653mg</name>
</gene>
<dbReference type="CDD" id="cd22152">
    <property type="entry name" value="F-box_AtAFR-like"/>
    <property type="match status" value="1"/>
</dbReference>
<dbReference type="InterPro" id="IPR036047">
    <property type="entry name" value="F-box-like_dom_sf"/>
</dbReference>
<dbReference type="InterPro" id="IPR015915">
    <property type="entry name" value="Kelch-typ_b-propeller"/>
</dbReference>
<dbReference type="InterPro" id="IPR001810">
    <property type="entry name" value="F-box_dom"/>
</dbReference>
<evidence type="ECO:0000313" key="2">
    <source>
        <dbReference type="EMBL" id="EOA28445.1"/>
    </source>
</evidence>
<dbReference type="Proteomes" id="UP000029121">
    <property type="component" value="Unassembled WGS sequence"/>
</dbReference>
<dbReference type="SUPFAM" id="SSF117281">
    <property type="entry name" value="Kelch motif"/>
    <property type="match status" value="1"/>
</dbReference>
<name>R0HSV1_9BRAS</name>
<dbReference type="SUPFAM" id="SSF81383">
    <property type="entry name" value="F-box domain"/>
    <property type="match status" value="1"/>
</dbReference>
<dbReference type="Pfam" id="PF00646">
    <property type="entry name" value="F-box"/>
    <property type="match status" value="1"/>
</dbReference>
<dbReference type="PANTHER" id="PTHR24414">
    <property type="entry name" value="F-BOX/KELCH-REPEAT PROTEIN SKIP4"/>
    <property type="match status" value="1"/>
</dbReference>
<dbReference type="STRING" id="81985.R0HSV1"/>
<dbReference type="InterPro" id="IPR050354">
    <property type="entry name" value="F-box/kelch-repeat_ARATH"/>
</dbReference>
<dbReference type="Gene3D" id="2.120.10.80">
    <property type="entry name" value="Kelch-type beta propeller"/>
    <property type="match status" value="1"/>
</dbReference>